<dbReference type="AlphaFoldDB" id="A0AAV7N2C4"/>
<keyword evidence="2" id="KW-1185">Reference proteome</keyword>
<name>A0AAV7N2C4_PLEWA</name>
<proteinExistence type="predicted"/>
<gene>
    <name evidence="1" type="ORF">NDU88_006199</name>
</gene>
<accession>A0AAV7N2C4</accession>
<evidence type="ECO:0000313" key="2">
    <source>
        <dbReference type="Proteomes" id="UP001066276"/>
    </source>
</evidence>
<protein>
    <submittedName>
        <fullName evidence="1">Uncharacterized protein</fullName>
    </submittedName>
</protein>
<organism evidence="1 2">
    <name type="scientific">Pleurodeles waltl</name>
    <name type="common">Iberian ribbed newt</name>
    <dbReference type="NCBI Taxonomy" id="8319"/>
    <lineage>
        <taxon>Eukaryota</taxon>
        <taxon>Metazoa</taxon>
        <taxon>Chordata</taxon>
        <taxon>Craniata</taxon>
        <taxon>Vertebrata</taxon>
        <taxon>Euteleostomi</taxon>
        <taxon>Amphibia</taxon>
        <taxon>Batrachia</taxon>
        <taxon>Caudata</taxon>
        <taxon>Salamandroidea</taxon>
        <taxon>Salamandridae</taxon>
        <taxon>Pleurodelinae</taxon>
        <taxon>Pleurodeles</taxon>
    </lineage>
</organism>
<sequence length="68" mass="7372">MDVDDAAGGHGTRMRCGSQRLAILAAISQLYQGPLRRGPEEFRCRRMRGSPCVATPGFQCLASRSAPH</sequence>
<dbReference type="EMBL" id="JANPWB010000013">
    <property type="protein sequence ID" value="KAJ1108829.1"/>
    <property type="molecule type" value="Genomic_DNA"/>
</dbReference>
<reference evidence="1" key="1">
    <citation type="journal article" date="2022" name="bioRxiv">
        <title>Sequencing and chromosome-scale assembly of the giantPleurodeles waltlgenome.</title>
        <authorList>
            <person name="Brown T."/>
            <person name="Elewa A."/>
            <person name="Iarovenko S."/>
            <person name="Subramanian E."/>
            <person name="Araus A.J."/>
            <person name="Petzold A."/>
            <person name="Susuki M."/>
            <person name="Suzuki K.-i.T."/>
            <person name="Hayashi T."/>
            <person name="Toyoda A."/>
            <person name="Oliveira C."/>
            <person name="Osipova E."/>
            <person name="Leigh N.D."/>
            <person name="Simon A."/>
            <person name="Yun M.H."/>
        </authorList>
    </citation>
    <scope>NUCLEOTIDE SEQUENCE</scope>
    <source>
        <strain evidence="1">20211129_DDA</strain>
        <tissue evidence="1">Liver</tissue>
    </source>
</reference>
<evidence type="ECO:0000313" key="1">
    <source>
        <dbReference type="EMBL" id="KAJ1108829.1"/>
    </source>
</evidence>
<dbReference type="Proteomes" id="UP001066276">
    <property type="component" value="Chromosome 9"/>
</dbReference>
<comment type="caution">
    <text evidence="1">The sequence shown here is derived from an EMBL/GenBank/DDBJ whole genome shotgun (WGS) entry which is preliminary data.</text>
</comment>